<comment type="catalytic activity">
    <reaction evidence="10 11">
        <text>hydrogen sulfide + 3 NADP(+) + 3 H2O = sulfite + 3 NADPH + 4 H(+)</text>
        <dbReference type="Rhea" id="RHEA:13801"/>
        <dbReference type="ChEBI" id="CHEBI:15377"/>
        <dbReference type="ChEBI" id="CHEBI:15378"/>
        <dbReference type="ChEBI" id="CHEBI:17359"/>
        <dbReference type="ChEBI" id="CHEBI:29919"/>
        <dbReference type="ChEBI" id="CHEBI:57783"/>
        <dbReference type="ChEBI" id="CHEBI:58349"/>
        <dbReference type="EC" id="1.8.1.2"/>
    </reaction>
</comment>
<keyword evidence="4 11" id="KW-0288">FMN</keyword>
<feature type="binding site" evidence="12">
    <location>
        <position position="597"/>
    </location>
    <ligand>
        <name>FAD</name>
        <dbReference type="ChEBI" id="CHEBI:57692"/>
    </ligand>
</feature>
<feature type="binding site" evidence="12">
    <location>
        <begin position="418"/>
        <end position="421"/>
    </location>
    <ligand>
        <name>FAD</name>
        <dbReference type="ChEBI" id="CHEBI:57692"/>
    </ligand>
</feature>
<dbReference type="FunFam" id="3.40.50.80:FF:000001">
    <property type="entry name" value="NADPH--cytochrome P450 reductase 1"/>
    <property type="match status" value="1"/>
</dbReference>
<feature type="binding site" evidence="12">
    <location>
        <begin position="385"/>
        <end position="388"/>
    </location>
    <ligand>
        <name>FAD</name>
        <dbReference type="ChEBI" id="CHEBI:57692"/>
    </ligand>
</feature>
<comment type="subunit">
    <text evidence="11">Alpha(8)-beta(8). The alpha component is a flavoprotein, the beta component is a hemoprotein.</text>
</comment>
<dbReference type="CDD" id="cd06199">
    <property type="entry name" value="SiR"/>
    <property type="match status" value="1"/>
</dbReference>
<keyword evidence="9 11" id="KW-0198">Cysteine biosynthesis</keyword>
<feature type="binding site" evidence="12">
    <location>
        <position position="559"/>
    </location>
    <ligand>
        <name>NADP(+)</name>
        <dbReference type="ChEBI" id="CHEBI:58349"/>
    </ligand>
</feature>
<comment type="cofactor">
    <cofactor evidence="11 12">
        <name>FAD</name>
        <dbReference type="ChEBI" id="CHEBI:57692"/>
    </cofactor>
    <text evidence="11 12">Binds 1 FAD per subunit.</text>
</comment>
<dbReference type="PANTHER" id="PTHR19384:SF128">
    <property type="entry name" value="NADPH OXIDOREDUCTASE A"/>
    <property type="match status" value="1"/>
</dbReference>
<dbReference type="InterPro" id="IPR017927">
    <property type="entry name" value="FAD-bd_FR_type"/>
</dbReference>
<comment type="caution">
    <text evidence="15">The sequence shown here is derived from an EMBL/GenBank/DDBJ whole genome shotgun (WGS) entry which is preliminary data.</text>
</comment>
<dbReference type="Gene3D" id="2.40.30.10">
    <property type="entry name" value="Translation factors"/>
    <property type="match status" value="1"/>
</dbReference>
<dbReference type="GO" id="GO:0050660">
    <property type="term" value="F:flavin adenine dinucleotide binding"/>
    <property type="evidence" value="ECO:0007669"/>
    <property type="project" value="InterPro"/>
</dbReference>
<keyword evidence="3 11" id="KW-0285">Flavoprotein</keyword>
<evidence type="ECO:0000256" key="11">
    <source>
        <dbReference type="PIRNR" id="PIRNR000207"/>
    </source>
</evidence>
<dbReference type="UniPathway" id="UPA00140">
    <property type="reaction ID" value="UER00207"/>
</dbReference>
<feature type="binding site" evidence="12">
    <location>
        <begin position="523"/>
        <end position="527"/>
    </location>
    <ligand>
        <name>NADP(+)</name>
        <dbReference type="ChEBI" id="CHEBI:58349"/>
    </ligand>
</feature>
<feature type="binding site" evidence="12">
    <location>
        <position position="321"/>
    </location>
    <ligand>
        <name>FAD</name>
        <dbReference type="ChEBI" id="CHEBI:57692"/>
    </ligand>
</feature>
<dbReference type="InterPro" id="IPR008254">
    <property type="entry name" value="Flavodoxin/NO_synth"/>
</dbReference>
<evidence type="ECO:0000259" key="14">
    <source>
        <dbReference type="PROSITE" id="PS51384"/>
    </source>
</evidence>
<feature type="domain" description="Flavodoxin-like" evidence="13">
    <location>
        <begin position="63"/>
        <end position="201"/>
    </location>
</feature>
<evidence type="ECO:0000259" key="13">
    <source>
        <dbReference type="PROSITE" id="PS50902"/>
    </source>
</evidence>
<comment type="pathway">
    <text evidence="11">Sulfur metabolism; hydrogen sulfide biosynthesis; hydrogen sulfide from sulfite (NADPH route): step 1/1.</text>
</comment>
<dbReference type="OrthoDB" id="9816402at2"/>
<reference evidence="15 16" key="1">
    <citation type="submission" date="2018-05" db="EMBL/GenBank/DDBJ databases">
        <title>Leucothrix arctica sp. nov., isolated from Arctic seawater.</title>
        <authorList>
            <person name="Choi A."/>
            <person name="Baek K."/>
        </authorList>
    </citation>
    <scope>NUCLEOTIDE SEQUENCE [LARGE SCALE GENOMIC DNA]</scope>
    <source>
        <strain evidence="15 16">JCM 18388</strain>
    </source>
</reference>
<dbReference type="GO" id="GO:0010181">
    <property type="term" value="F:FMN binding"/>
    <property type="evidence" value="ECO:0007669"/>
    <property type="project" value="InterPro"/>
</dbReference>
<feature type="domain" description="FAD-binding FR-type" evidence="14">
    <location>
        <begin position="233"/>
        <end position="446"/>
    </location>
</feature>
<keyword evidence="8 11" id="KW-0560">Oxidoreductase</keyword>
<keyword evidence="16" id="KW-1185">Reference proteome</keyword>
<dbReference type="SUPFAM" id="SSF63380">
    <property type="entry name" value="Riboflavin synthase domain-like"/>
    <property type="match status" value="1"/>
</dbReference>
<dbReference type="InterPro" id="IPR010199">
    <property type="entry name" value="CysJ"/>
</dbReference>
<dbReference type="AlphaFoldDB" id="A0A317C6S9"/>
<organism evidence="15 16">
    <name type="scientific">Leucothrix pacifica</name>
    <dbReference type="NCBI Taxonomy" id="1247513"/>
    <lineage>
        <taxon>Bacteria</taxon>
        <taxon>Pseudomonadati</taxon>
        <taxon>Pseudomonadota</taxon>
        <taxon>Gammaproteobacteria</taxon>
        <taxon>Thiotrichales</taxon>
        <taxon>Thiotrichaceae</taxon>
        <taxon>Leucothrix</taxon>
    </lineage>
</organism>
<keyword evidence="5 11" id="KW-0274">FAD</keyword>
<keyword evidence="7 11" id="KW-0249">Electron transport</keyword>
<dbReference type="Pfam" id="PF00667">
    <property type="entry name" value="FAD_binding_1"/>
    <property type="match status" value="1"/>
</dbReference>
<evidence type="ECO:0000313" key="15">
    <source>
        <dbReference type="EMBL" id="PWQ94355.1"/>
    </source>
</evidence>
<gene>
    <name evidence="15" type="ORF">DKW60_17115</name>
</gene>
<dbReference type="PRINTS" id="PR00371">
    <property type="entry name" value="FPNCR"/>
</dbReference>
<evidence type="ECO:0000313" key="16">
    <source>
        <dbReference type="Proteomes" id="UP000245539"/>
    </source>
</evidence>
<evidence type="ECO:0000256" key="7">
    <source>
        <dbReference type="ARBA" id="ARBA00022982"/>
    </source>
</evidence>
<dbReference type="InterPro" id="IPR001094">
    <property type="entry name" value="Flavdoxin-like"/>
</dbReference>
<evidence type="ECO:0000256" key="8">
    <source>
        <dbReference type="ARBA" id="ARBA00023002"/>
    </source>
</evidence>
<evidence type="ECO:0000256" key="2">
    <source>
        <dbReference type="ARBA" id="ARBA00022605"/>
    </source>
</evidence>
<evidence type="ECO:0000256" key="9">
    <source>
        <dbReference type="ARBA" id="ARBA00023192"/>
    </source>
</evidence>
<evidence type="ECO:0000256" key="6">
    <source>
        <dbReference type="ARBA" id="ARBA00022857"/>
    </source>
</evidence>
<protein>
    <recommendedName>
        <fullName evidence="11">Sulfite reductase [NADPH] flavoprotein alpha-component</fullName>
        <shortName evidence="11">SiR-FP</shortName>
        <ecNumber evidence="11">1.8.1.2</ecNumber>
    </recommendedName>
</protein>
<dbReference type="PRINTS" id="PR00369">
    <property type="entry name" value="FLAVODOXIN"/>
</dbReference>
<comment type="cofactor">
    <cofactor evidence="11 12">
        <name>FMN</name>
        <dbReference type="ChEBI" id="CHEBI:58210"/>
    </cofactor>
    <text evidence="11 12">Binds 1 FMN per subunit.</text>
</comment>
<dbReference type="PANTHER" id="PTHR19384">
    <property type="entry name" value="NITRIC OXIDE SYNTHASE-RELATED"/>
    <property type="match status" value="1"/>
</dbReference>
<dbReference type="SUPFAM" id="SSF52218">
    <property type="entry name" value="Flavoproteins"/>
    <property type="match status" value="1"/>
</dbReference>
<evidence type="ECO:0000256" key="12">
    <source>
        <dbReference type="PIRSR" id="PIRSR000207-1"/>
    </source>
</evidence>
<dbReference type="GO" id="GO:0019344">
    <property type="term" value="P:cysteine biosynthetic process"/>
    <property type="evidence" value="ECO:0007669"/>
    <property type="project" value="UniProtKB-KW"/>
</dbReference>
<feature type="binding site" evidence="12">
    <location>
        <begin position="152"/>
        <end position="161"/>
    </location>
    <ligand>
        <name>FMN</name>
        <dbReference type="ChEBI" id="CHEBI:58210"/>
    </ligand>
</feature>
<feature type="binding site" evidence="12">
    <location>
        <position position="409"/>
    </location>
    <ligand>
        <name>FAD</name>
        <dbReference type="ChEBI" id="CHEBI:57692"/>
    </ligand>
</feature>
<dbReference type="PIRSF" id="PIRSF000207">
    <property type="entry name" value="SiR-FP_CysJ"/>
    <property type="match status" value="1"/>
</dbReference>
<dbReference type="InterPro" id="IPR003097">
    <property type="entry name" value="CysJ-like_FAD-binding"/>
</dbReference>
<comment type="function">
    <text evidence="11">Component of the sulfite reductase complex that catalyzes the 6-electron reduction of sulfite to sulfide. This is one of several activities required for the biosynthesis of L-cysteine from sulfate. The flavoprotein component catalyzes the electron flow from NADPH -&gt; FAD -&gt; FMN to the hemoprotein component.</text>
</comment>
<dbReference type="Pfam" id="PF00258">
    <property type="entry name" value="Flavodoxin_1"/>
    <property type="match status" value="1"/>
</dbReference>
<proteinExistence type="predicted"/>
<dbReference type="InterPro" id="IPR001433">
    <property type="entry name" value="OxRdtase_FAD/NAD-bd"/>
</dbReference>
<dbReference type="InterPro" id="IPR017938">
    <property type="entry name" value="Riboflavin_synthase-like_b-brl"/>
</dbReference>
<dbReference type="Proteomes" id="UP000245539">
    <property type="component" value="Unassembled WGS sequence"/>
</dbReference>
<dbReference type="InterPro" id="IPR029039">
    <property type="entry name" value="Flavoprotein-like_sf"/>
</dbReference>
<dbReference type="RefSeq" id="WP_109838884.1">
    <property type="nucleotide sequence ID" value="NZ_QGKM01000056.1"/>
</dbReference>
<dbReference type="PROSITE" id="PS51384">
    <property type="entry name" value="FAD_FR"/>
    <property type="match status" value="1"/>
</dbReference>
<dbReference type="GO" id="GO:0070814">
    <property type="term" value="P:hydrogen sulfide biosynthetic process"/>
    <property type="evidence" value="ECO:0007669"/>
    <property type="project" value="UniProtKB-UniPathway"/>
</dbReference>
<keyword evidence="1 11" id="KW-0813">Transport</keyword>
<dbReference type="InterPro" id="IPR001709">
    <property type="entry name" value="Flavoprot_Pyr_Nucl_cyt_Rdtase"/>
</dbReference>
<sequence length="597" mass="65500">MQLLTPEQIQQASAAVNSLTPAQMVWVSGYLQGLSSNAAPDIGGLTLSPATAAAPAPAVSEKVTVLYGSQTGNSRKIAEKLHAALESRGQQATLQNMLNYRGSQLKKEENLIAVVSTHGNGEPPDEALGFFKFVNGAKAPKLDHMKFSVLALGDSSYDEFCQTGYELDARLSELGASRLSDVVACDVDYADDAAEWNDTILKLLEPSSAAVPSIDFGGQPAAASATETQYDEQNPFQAEVLDKLVLTDEGSDKSVLHLELSLEDSGLTYEPGDIVAIQSANQVELVDAIIAELSLDANEQVTIKKNTLTLREALLNKRELTHITRKQLQVYAEQSDNAELLALAQDKSQLTEEIEAADVLDVLQLWPAKLNAQALTDWLRPLSARQYSIASSEAASPEEVHVLVKHVEYDYRGRKHGGVCSSQLAASDSGETLGVSIKPNSSFKLPENEDTQVIMIGAGTGVAPFRSFLFDREAKGLEGNTWLFFGEQKFQTDFLYQTEWQQFIKSGVLEKMSVAFSRDQAEKVYVQHRILEEAEAVYQWLESGAHLYICGDMHHMAKDVHQALIDVIVQQSGRNAEEASDWLDQLIAEKRYQRDVY</sequence>
<accession>A0A317C6S9</accession>
<dbReference type="InterPro" id="IPR023173">
    <property type="entry name" value="NADPH_Cyt_P450_Rdtase_alpha"/>
</dbReference>
<dbReference type="GO" id="GO:0004783">
    <property type="term" value="F:sulfite reductase (NADPH) activity"/>
    <property type="evidence" value="ECO:0007669"/>
    <property type="project" value="UniProtKB-EC"/>
</dbReference>
<evidence type="ECO:0000256" key="5">
    <source>
        <dbReference type="ARBA" id="ARBA00022827"/>
    </source>
</evidence>
<dbReference type="SUPFAM" id="SSF52343">
    <property type="entry name" value="Ferredoxin reductase-like, C-terminal NADP-linked domain"/>
    <property type="match status" value="1"/>
</dbReference>
<evidence type="ECO:0000256" key="4">
    <source>
        <dbReference type="ARBA" id="ARBA00022643"/>
    </source>
</evidence>
<feature type="binding site" evidence="12">
    <location>
        <begin position="517"/>
        <end position="518"/>
    </location>
    <ligand>
        <name>NADP(+)</name>
        <dbReference type="ChEBI" id="CHEBI:58349"/>
    </ligand>
</feature>
<dbReference type="EC" id="1.8.1.2" evidence="11"/>
<evidence type="ECO:0000256" key="1">
    <source>
        <dbReference type="ARBA" id="ARBA00022448"/>
    </source>
</evidence>
<dbReference type="EMBL" id="QGKM01000056">
    <property type="protein sequence ID" value="PWQ94355.1"/>
    <property type="molecule type" value="Genomic_DNA"/>
</dbReference>
<feature type="binding site" evidence="12">
    <location>
        <begin position="116"/>
        <end position="119"/>
    </location>
    <ligand>
        <name>FMN</name>
        <dbReference type="ChEBI" id="CHEBI:58210"/>
    </ligand>
</feature>
<keyword evidence="2 11" id="KW-0028">Amino-acid biosynthesis</keyword>
<dbReference type="Gene3D" id="3.40.50.80">
    <property type="entry name" value="Nucleotide-binding domain of ferredoxin-NADP reductase (FNR) module"/>
    <property type="match status" value="1"/>
</dbReference>
<dbReference type="Gene3D" id="3.40.50.360">
    <property type="match status" value="1"/>
</dbReference>
<dbReference type="NCBIfam" id="TIGR01931">
    <property type="entry name" value="cysJ"/>
    <property type="match status" value="1"/>
</dbReference>
<evidence type="ECO:0000256" key="3">
    <source>
        <dbReference type="ARBA" id="ARBA00022630"/>
    </source>
</evidence>
<name>A0A317C6S9_9GAMM</name>
<dbReference type="GO" id="GO:0005829">
    <property type="term" value="C:cytosol"/>
    <property type="evidence" value="ECO:0007669"/>
    <property type="project" value="TreeGrafter"/>
</dbReference>
<dbReference type="Gene3D" id="1.20.990.10">
    <property type="entry name" value="NADPH-cytochrome p450 Reductase, Chain A, domain 3"/>
    <property type="match status" value="1"/>
</dbReference>
<keyword evidence="6 11" id="KW-0521">NADP</keyword>
<dbReference type="PROSITE" id="PS50902">
    <property type="entry name" value="FLAVODOXIN_LIKE"/>
    <property type="match status" value="1"/>
</dbReference>
<evidence type="ECO:0000256" key="10">
    <source>
        <dbReference type="ARBA" id="ARBA00052219"/>
    </source>
</evidence>
<dbReference type="Pfam" id="PF00175">
    <property type="entry name" value="NAD_binding_1"/>
    <property type="match status" value="1"/>
</dbReference>
<dbReference type="InterPro" id="IPR039261">
    <property type="entry name" value="FNR_nucleotide-bd"/>
</dbReference>